<proteinExistence type="inferred from homology"/>
<dbReference type="GO" id="GO:0005813">
    <property type="term" value="C:centrosome"/>
    <property type="evidence" value="ECO:0007669"/>
    <property type="project" value="TreeGrafter"/>
</dbReference>
<dbReference type="PANTHER" id="PTHR10331:SF6">
    <property type="entry name" value="SPINDLE ASSEMBLY ABNORMAL 4"/>
    <property type="match status" value="1"/>
</dbReference>
<dbReference type="Gene3D" id="2.60.450.20">
    <property type="match status" value="1"/>
</dbReference>
<dbReference type="Proteomes" id="UP000694925">
    <property type="component" value="Unplaced"/>
</dbReference>
<evidence type="ECO:0000256" key="2">
    <source>
        <dbReference type="SAM" id="Coils"/>
    </source>
</evidence>
<feature type="domain" description="Centromere protein J C-terminal" evidence="4">
    <location>
        <begin position="1160"/>
        <end position="1190"/>
    </location>
</feature>
<sequence>MNLEASIVERLQKLRQWQLEQQERLLKQQQIQREMLSQKQDCMFKALELSIQELDSQDASSTSNLNSTVGDGELDNKNLITQSQTSEDCARALNNSELVDNQDINNILQGITSQQQSPENKLMENSITNRTEQRYLNDKEICDTKGNIKIIITTPEEKPQMEQFQMDGVAPLTPDKSLAKRLCIDDVPIPSPRKDFHTLLEERLKDSENEFSGRCNVKEHIEKKPFLRKGEGLSRFKLNKNISSPNTKELSRSLTNTQFKCSSNDKRANKNIQHSKAAQLPKNMRVKKTLSLKNVPLPKKKARNESESKSTPHLEDCVHESKESIESNTVEFQSGTQKELEEVRIFELMEEKAENSSFCSTSSAVIAFLQQSTPFKIKKYGHKAESMGIEKQLSPAVKDKTATKSDQAHTNTTPSKNTDTYSNLLPFIRENLSELYKNMFMQSASEIKMSELNGSRDALLNTQIQPVHNQQNLYNVPTNANSNEADVSLHVRFSECNQYKTIGLTDTSTISTDSVMTKRFQDDKVWSDSSSPDTSMMETPPEYDSTIENNDFMCNAEISQYVYDKEELNLLNTLATTPKNNIHSIKSSNMEKCDNDNDDVVVIGDEENQKNLEETNETIFKSELLKYRLVELEKEIDIFRKENIALSMQRKQLQEDYRTLYKEFSEKEKNFEEHRKQMDDRWHEEKKKLAREKASLENRMSDLQKKVQQHRLERQELQCLRDAMERLAQEVHAKETKRNAMEYRHKCQMRILKAENLRLKDEVEKLQTLLKSKVKNVEKPETANTRAIHQINRVCNLQLKRIPRINSSSSDGGEKLKPMKTLSTANEKNADAGKEQHNGNSKNVNEKPRRSQAPIADVDKRNLCEIPRINNSSSDEYEKLEPMKILSTANEKNADAGKEQHSDNSKNVNERPRRSQLSRADVIKKGNLYKQLIEEITSRMAETKESSAPLENSELENIPKSASELRVLTDTTNTMKSNCETSESLKANTQMHQENDEKKSVLASEEPNSNIENVPPNHEVEEPIKQVVHPDGSVEAIYLRGNVKRIFPDQGLIRYTYHNGDIHELNKNGVEKYFYASAGTWQTKTVDGLEILEFADGQIERRTADGKVEVLFPDGAYKISESDGFQKWTMPNGLYVEIFPSGEKFVIWPNGQREIHTKTYKKREYPDGTIKLLYQDGTQKTQYSSGRIRIRDKDGNLLTDSYESDIESSMPRSKE</sequence>
<comment type="similarity">
    <text evidence="1">Belongs to the TCP10 family.</text>
</comment>
<evidence type="ECO:0000259" key="4">
    <source>
        <dbReference type="Pfam" id="PF07202"/>
    </source>
</evidence>
<feature type="domain" description="Centromere protein J C-terminal" evidence="4">
    <location>
        <begin position="1087"/>
        <end position="1119"/>
    </location>
</feature>
<evidence type="ECO:0000259" key="5">
    <source>
        <dbReference type="Pfam" id="PF25779"/>
    </source>
</evidence>
<feature type="region of interest" description="Disordered" evidence="3">
    <location>
        <begin position="292"/>
        <end position="334"/>
    </location>
</feature>
<feature type="compositionally biased region" description="Polar residues" evidence="3">
    <location>
        <begin position="56"/>
        <end position="69"/>
    </location>
</feature>
<dbReference type="CTD" id="40859"/>
<name>A0AAJ7JBU0_9HYME</name>
<feature type="coiled-coil region" evidence="2">
    <location>
        <begin position="622"/>
        <end position="776"/>
    </location>
</feature>
<dbReference type="InterPro" id="IPR009852">
    <property type="entry name" value="CENPJ_C_dom"/>
</dbReference>
<evidence type="ECO:0000313" key="7">
    <source>
        <dbReference type="RefSeq" id="XP_017889123.1"/>
    </source>
</evidence>
<accession>A0AAJ7JBU0</accession>
<feature type="compositionally biased region" description="Basic and acidic residues" evidence="3">
    <location>
        <begin position="303"/>
        <end position="325"/>
    </location>
</feature>
<dbReference type="GO" id="GO:0005814">
    <property type="term" value="C:centriole"/>
    <property type="evidence" value="ECO:0007669"/>
    <property type="project" value="TreeGrafter"/>
</dbReference>
<feature type="region of interest" description="Disordered" evidence="3">
    <location>
        <begin position="892"/>
        <end position="919"/>
    </location>
</feature>
<dbReference type="KEGG" id="ccal:108630361"/>
<dbReference type="AlphaFoldDB" id="A0AAJ7JBU0"/>
<dbReference type="Pfam" id="PF07202">
    <property type="entry name" value="Tcp10_C"/>
    <property type="match status" value="2"/>
</dbReference>
<protein>
    <submittedName>
        <fullName evidence="7">Centromere protein J isoform X1</fullName>
    </submittedName>
</protein>
<organism evidence="6 7">
    <name type="scientific">Ceratina calcarata</name>
    <dbReference type="NCBI Taxonomy" id="156304"/>
    <lineage>
        <taxon>Eukaryota</taxon>
        <taxon>Metazoa</taxon>
        <taxon>Ecdysozoa</taxon>
        <taxon>Arthropoda</taxon>
        <taxon>Hexapoda</taxon>
        <taxon>Insecta</taxon>
        <taxon>Pterygota</taxon>
        <taxon>Neoptera</taxon>
        <taxon>Endopterygota</taxon>
        <taxon>Hymenoptera</taxon>
        <taxon>Apocrita</taxon>
        <taxon>Aculeata</taxon>
        <taxon>Apoidea</taxon>
        <taxon>Anthophila</taxon>
        <taxon>Apidae</taxon>
        <taxon>Ceratina</taxon>
        <taxon>Zadontomerus</taxon>
    </lineage>
</organism>
<dbReference type="InterPro" id="IPR058029">
    <property type="entry name" value="Tubulin-bd_CENPJ"/>
</dbReference>
<keyword evidence="6" id="KW-1185">Reference proteome</keyword>
<evidence type="ECO:0000256" key="3">
    <source>
        <dbReference type="SAM" id="MobiDB-lite"/>
    </source>
</evidence>
<feature type="region of interest" description="Disordered" evidence="3">
    <location>
        <begin position="828"/>
        <end position="860"/>
    </location>
</feature>
<feature type="region of interest" description="Disordered" evidence="3">
    <location>
        <begin position="56"/>
        <end position="75"/>
    </location>
</feature>
<feature type="compositionally biased region" description="Basic and acidic residues" evidence="3">
    <location>
        <begin position="397"/>
        <end position="407"/>
    </location>
</feature>
<evidence type="ECO:0000313" key="6">
    <source>
        <dbReference type="Proteomes" id="UP000694925"/>
    </source>
</evidence>
<dbReference type="Pfam" id="PF25779">
    <property type="entry name" value="Tubulin-bind_CPAP"/>
    <property type="match status" value="1"/>
</dbReference>
<reference evidence="7" key="1">
    <citation type="submission" date="2025-08" db="UniProtKB">
        <authorList>
            <consortium name="RefSeq"/>
        </authorList>
    </citation>
    <scope>IDENTIFICATION</scope>
    <source>
        <tissue evidence="7">Whole body</tissue>
    </source>
</reference>
<gene>
    <name evidence="7" type="primary">LOC108630361</name>
</gene>
<dbReference type="InterPro" id="IPR047002">
    <property type="entry name" value="Tcp10_C_sf"/>
</dbReference>
<dbReference type="GeneID" id="108630361"/>
<feature type="domain" description="CENPJ tubulin-binding region" evidence="5">
    <location>
        <begin position="194"/>
        <end position="237"/>
    </location>
</feature>
<dbReference type="PANTHER" id="PTHR10331">
    <property type="entry name" value="T COMPLEX PROTEIN 10"/>
    <property type="match status" value="1"/>
</dbReference>
<dbReference type="RefSeq" id="XP_017889123.1">
    <property type="nucleotide sequence ID" value="XM_018033634.2"/>
</dbReference>
<feature type="compositionally biased region" description="Basic and acidic residues" evidence="3">
    <location>
        <begin position="892"/>
        <end position="913"/>
    </location>
</feature>
<dbReference type="GO" id="GO:0061511">
    <property type="term" value="P:centriole elongation"/>
    <property type="evidence" value="ECO:0007669"/>
    <property type="project" value="TreeGrafter"/>
</dbReference>
<dbReference type="GO" id="GO:0015631">
    <property type="term" value="F:tubulin binding"/>
    <property type="evidence" value="ECO:0007669"/>
    <property type="project" value="TreeGrafter"/>
</dbReference>
<dbReference type="InterPro" id="IPR026581">
    <property type="entry name" value="TCP10L/CENPJ"/>
</dbReference>
<feature type="region of interest" description="Disordered" evidence="3">
    <location>
        <begin position="988"/>
        <end position="1016"/>
    </location>
</feature>
<dbReference type="GO" id="GO:0060271">
    <property type="term" value="P:cilium assembly"/>
    <property type="evidence" value="ECO:0007669"/>
    <property type="project" value="TreeGrafter"/>
</dbReference>
<feature type="compositionally biased region" description="Basic and acidic residues" evidence="3">
    <location>
        <begin position="828"/>
        <end position="837"/>
    </location>
</feature>
<keyword evidence="2" id="KW-0175">Coiled coil</keyword>
<feature type="region of interest" description="Disordered" evidence="3">
    <location>
        <begin position="395"/>
        <end position="418"/>
    </location>
</feature>
<evidence type="ECO:0000256" key="1">
    <source>
        <dbReference type="ARBA" id="ARBA00005627"/>
    </source>
</evidence>
<feature type="compositionally biased region" description="Polar residues" evidence="3">
    <location>
        <begin position="408"/>
        <end position="418"/>
    </location>
</feature>